<organism evidence="2 3">
    <name type="scientific">Maritalea mediterranea</name>
    <dbReference type="NCBI Taxonomy" id="2909667"/>
    <lineage>
        <taxon>Bacteria</taxon>
        <taxon>Pseudomonadati</taxon>
        <taxon>Pseudomonadota</taxon>
        <taxon>Alphaproteobacteria</taxon>
        <taxon>Hyphomicrobiales</taxon>
        <taxon>Devosiaceae</taxon>
        <taxon>Maritalea</taxon>
    </lineage>
</organism>
<dbReference type="Gene3D" id="3.90.25.10">
    <property type="entry name" value="UDP-galactose 4-epimerase, domain 1"/>
    <property type="match status" value="1"/>
</dbReference>
<evidence type="ECO:0000313" key="2">
    <source>
        <dbReference type="EMBL" id="MCF4097693.1"/>
    </source>
</evidence>
<dbReference type="EMBL" id="JAKGTI010000001">
    <property type="protein sequence ID" value="MCF4097693.1"/>
    <property type="molecule type" value="Genomic_DNA"/>
</dbReference>
<protein>
    <submittedName>
        <fullName evidence="2">CDP-glucose 4,6-dehydratase</fullName>
        <ecNumber evidence="2">4.2.1.45</ecNumber>
    </submittedName>
</protein>
<gene>
    <name evidence="2" type="primary">rfbG</name>
    <name evidence="2" type="ORF">L1I42_04250</name>
</gene>
<evidence type="ECO:0000313" key="3">
    <source>
        <dbReference type="Proteomes" id="UP001201217"/>
    </source>
</evidence>
<dbReference type="InterPro" id="IPR016040">
    <property type="entry name" value="NAD(P)-bd_dom"/>
</dbReference>
<name>A0ABS9E4H5_9HYPH</name>
<dbReference type="Pfam" id="PF16363">
    <property type="entry name" value="GDP_Man_Dehyd"/>
    <property type="match status" value="1"/>
</dbReference>
<dbReference type="EC" id="4.2.1.45" evidence="2"/>
<dbReference type="InterPro" id="IPR013445">
    <property type="entry name" value="CDP_4_6_deHydtase"/>
</dbReference>
<feature type="domain" description="NAD(P)-binding" evidence="1">
    <location>
        <begin position="17"/>
        <end position="320"/>
    </location>
</feature>
<dbReference type="NCBIfam" id="TIGR02622">
    <property type="entry name" value="CDP_4_6_dhtase"/>
    <property type="match status" value="1"/>
</dbReference>
<keyword evidence="3" id="KW-1185">Reference proteome</keyword>
<comment type="caution">
    <text evidence="2">The sequence shown here is derived from an EMBL/GenBank/DDBJ whole genome shotgun (WGS) entry which is preliminary data.</text>
</comment>
<dbReference type="RefSeq" id="WP_236113245.1">
    <property type="nucleotide sequence ID" value="NZ_JAKGTI010000001.1"/>
</dbReference>
<dbReference type="Proteomes" id="UP001201217">
    <property type="component" value="Unassembled WGS sequence"/>
</dbReference>
<reference evidence="2 3" key="1">
    <citation type="submission" date="2022-01" db="EMBL/GenBank/DDBJ databases">
        <title>Maritalea mediterranea sp. nov., isolated from marine plastic residues from the Malva-rosa beach (Valencia, Spain).</title>
        <authorList>
            <person name="Vidal-Verdu A."/>
            <person name="Molina-Menor E."/>
            <person name="Pascual J."/>
            <person name="Pereto J."/>
            <person name="Porcar M."/>
        </authorList>
    </citation>
    <scope>NUCLEOTIDE SEQUENCE [LARGE SCALE GENOMIC DNA]</scope>
    <source>
        <strain evidence="2 3">P4.10X</strain>
    </source>
</reference>
<sequence length="353" mass="39330">MAKPKLMRNFWAEKRVLVTGHTGFKGAWLSHWLLQLGADVVGFALPPDGTPNLYDLLGLGDRMDSRFGDLRQVPTLRQIVRDTQPEIVLHLAAQALVRPSYDAPLDTFETNVMGTANLLEILRTIHAPSVCIVATTDKVYRNLEQGVPFKEDAPLGGHDPYSASKAATELVISSYRQSFFKEAATKLISVRAGNAIGGGDWSIDRIIPDAVRAWTQDEPLEVRRPNAVRPWQHVLEPLFGYLYLCEHAAQAQHASYNIAPETSDKMQVGALVNEARVAFGRGELRLNNADEGPHEAGILQLDARRIAEEFGVRPTWTSADALHRTMKWYKAFYAGERAETLCNQDIDAFEEAR</sequence>
<dbReference type="InterPro" id="IPR036291">
    <property type="entry name" value="NAD(P)-bd_dom_sf"/>
</dbReference>
<dbReference type="GO" id="GO:0047733">
    <property type="term" value="F:CDP-glucose 4,6-dehydratase activity"/>
    <property type="evidence" value="ECO:0007669"/>
    <property type="project" value="UniProtKB-EC"/>
</dbReference>
<accession>A0ABS9E4H5</accession>
<dbReference type="Gene3D" id="3.40.50.720">
    <property type="entry name" value="NAD(P)-binding Rossmann-like Domain"/>
    <property type="match status" value="1"/>
</dbReference>
<dbReference type="SUPFAM" id="SSF51735">
    <property type="entry name" value="NAD(P)-binding Rossmann-fold domains"/>
    <property type="match status" value="1"/>
</dbReference>
<dbReference type="PANTHER" id="PTHR43000">
    <property type="entry name" value="DTDP-D-GLUCOSE 4,6-DEHYDRATASE-RELATED"/>
    <property type="match status" value="1"/>
</dbReference>
<proteinExistence type="predicted"/>
<keyword evidence="2" id="KW-0456">Lyase</keyword>
<evidence type="ECO:0000259" key="1">
    <source>
        <dbReference type="Pfam" id="PF16363"/>
    </source>
</evidence>